<evidence type="ECO:0000313" key="9">
    <source>
        <dbReference type="RefSeq" id="XP_029647438.1"/>
    </source>
</evidence>
<feature type="transmembrane region" description="Helical" evidence="6">
    <location>
        <begin position="173"/>
        <end position="191"/>
    </location>
</feature>
<feature type="transmembrane region" description="Helical" evidence="6">
    <location>
        <begin position="401"/>
        <end position="422"/>
    </location>
</feature>
<dbReference type="InterPro" id="IPR024041">
    <property type="entry name" value="NH4_transpt_AmtB-like_dom"/>
</dbReference>
<evidence type="ECO:0000256" key="6">
    <source>
        <dbReference type="SAM" id="Phobius"/>
    </source>
</evidence>
<dbReference type="Gene3D" id="1.10.3430.10">
    <property type="entry name" value="Ammonium transporter AmtB like domains"/>
    <property type="match status" value="1"/>
</dbReference>
<dbReference type="RefSeq" id="XP_029647438.1">
    <property type="nucleotide sequence ID" value="XM_029791578.2"/>
</dbReference>
<evidence type="ECO:0000256" key="2">
    <source>
        <dbReference type="ARBA" id="ARBA00011036"/>
    </source>
</evidence>
<dbReference type="PANTHER" id="PTHR11730:SF60">
    <property type="entry name" value="RH50, ISOFORM D"/>
    <property type="match status" value="1"/>
</dbReference>
<comment type="similarity">
    <text evidence="2">Belongs to the ammonium transporter (TC 2.A.49) family. Rh subfamily.</text>
</comment>
<organism evidence="8 9">
    <name type="scientific">Octopus sinensis</name>
    <name type="common">East Asian common octopus</name>
    <dbReference type="NCBI Taxonomy" id="2607531"/>
    <lineage>
        <taxon>Eukaryota</taxon>
        <taxon>Metazoa</taxon>
        <taxon>Spiralia</taxon>
        <taxon>Lophotrochozoa</taxon>
        <taxon>Mollusca</taxon>
        <taxon>Cephalopoda</taxon>
        <taxon>Coleoidea</taxon>
        <taxon>Octopodiformes</taxon>
        <taxon>Octopoda</taxon>
        <taxon>Incirrata</taxon>
        <taxon>Octopodidae</taxon>
        <taxon>Octopus</taxon>
    </lineage>
</organism>
<dbReference type="PRINTS" id="PR00342">
    <property type="entry name" value="RHESUSRHD"/>
</dbReference>
<evidence type="ECO:0000256" key="3">
    <source>
        <dbReference type="ARBA" id="ARBA00022692"/>
    </source>
</evidence>
<evidence type="ECO:0000259" key="7">
    <source>
        <dbReference type="Pfam" id="PF00909"/>
    </source>
</evidence>
<keyword evidence="3 6" id="KW-0812">Transmembrane</keyword>
<accession>A0A6P7T9C5</accession>
<feature type="domain" description="Ammonium transporter AmtB-like" evidence="7">
    <location>
        <begin position="21"/>
        <end position="429"/>
    </location>
</feature>
<feature type="transmembrane region" description="Helical" evidence="6">
    <location>
        <begin position="51"/>
        <end position="73"/>
    </location>
</feature>
<evidence type="ECO:0000256" key="4">
    <source>
        <dbReference type="ARBA" id="ARBA00022989"/>
    </source>
</evidence>
<name>A0A6P7T9C5_9MOLL</name>
<dbReference type="InterPro" id="IPR029020">
    <property type="entry name" value="Ammonium/urea_transptr"/>
</dbReference>
<feature type="transmembrane region" description="Helical" evidence="6">
    <location>
        <begin position="333"/>
        <end position="351"/>
    </location>
</feature>
<dbReference type="Pfam" id="PF00909">
    <property type="entry name" value="Ammonium_transp"/>
    <property type="match status" value="1"/>
</dbReference>
<evidence type="ECO:0000256" key="5">
    <source>
        <dbReference type="ARBA" id="ARBA00023136"/>
    </source>
</evidence>
<dbReference type="PANTHER" id="PTHR11730">
    <property type="entry name" value="AMMONIUM TRANSPORTER"/>
    <property type="match status" value="1"/>
</dbReference>
<reference evidence="9" key="1">
    <citation type="submission" date="2025-08" db="UniProtKB">
        <authorList>
            <consortium name="RefSeq"/>
        </authorList>
    </citation>
    <scope>IDENTIFICATION</scope>
</reference>
<dbReference type="FunFam" id="1.10.3430.10:FF:000012">
    <property type="entry name" value="Rh type C glycoprotein"/>
    <property type="match status" value="1"/>
</dbReference>
<dbReference type="AlphaFoldDB" id="A0A6P7T9C5"/>
<feature type="transmembrane region" description="Helical" evidence="6">
    <location>
        <begin position="242"/>
        <end position="260"/>
    </location>
</feature>
<evidence type="ECO:0000313" key="8">
    <source>
        <dbReference type="Proteomes" id="UP000515154"/>
    </source>
</evidence>
<sequence>MGASICRSKVGWLLLILQVIFIILFATTVEYTKTADSKMSKGTKNTDVSSYYAMFQDVHVMIFVGFGFLMTFLKRYGYGSVGYNFLIAAFILQWSTLVGGYLHGKGKTIHVDMLRMLGSDFSAAAVLITFGALLGKVSILQLIVLALIEIVLFVVNEYIGLEILHTVDVGGSMFVHAFGAYFGLAVSRVLYNPEVEESKKEGAVYHSDIFAMIGTVFLWLFWPSFNSALALGDDRERALINTYYALAACCVVSFAVSSLLDKRSRLDMVHIQNATLAGGVAVGTSADLMIQPYGAIIIGSVAGLVSTFGYKYITPFLSSKLKTHDTCGVNNLHGMPALIAGIAGAVAAAIATEDTYGLSLYEHFPFRLPASNGTEFIRIGSNMSIELGAGRSAIEQGGYQMLALVITLAIAVVGGALTGVILKFVPVLDQPHDDNLFDDKKYWHIPVDEESTQNGDTNQLAQVSA</sequence>
<feature type="transmembrane region" description="Helical" evidence="6">
    <location>
        <begin position="85"/>
        <end position="104"/>
    </location>
</feature>
<dbReference type="InterPro" id="IPR002229">
    <property type="entry name" value="RhesusRHD"/>
</dbReference>
<feature type="transmembrane region" description="Helical" evidence="6">
    <location>
        <begin position="293"/>
        <end position="313"/>
    </location>
</feature>
<keyword evidence="4 6" id="KW-1133">Transmembrane helix</keyword>
<comment type="subcellular location">
    <subcellularLocation>
        <location evidence="1">Membrane</location>
        <topology evidence="1">Multi-pass membrane protein</topology>
    </subcellularLocation>
</comment>
<feature type="transmembrane region" description="Helical" evidence="6">
    <location>
        <begin position="12"/>
        <end position="31"/>
    </location>
</feature>
<dbReference type="GO" id="GO:0097272">
    <property type="term" value="P:ammonium homeostasis"/>
    <property type="evidence" value="ECO:0007669"/>
    <property type="project" value="TreeGrafter"/>
</dbReference>
<dbReference type="GO" id="GO:0008519">
    <property type="term" value="F:ammonium channel activity"/>
    <property type="evidence" value="ECO:0007669"/>
    <property type="project" value="InterPro"/>
</dbReference>
<feature type="transmembrane region" description="Helical" evidence="6">
    <location>
        <begin position="142"/>
        <end position="161"/>
    </location>
</feature>
<proteinExistence type="inferred from homology"/>
<dbReference type="KEGG" id="osn:115221400"/>
<keyword evidence="5 6" id="KW-0472">Membrane</keyword>
<dbReference type="GO" id="GO:0005886">
    <property type="term" value="C:plasma membrane"/>
    <property type="evidence" value="ECO:0007669"/>
    <property type="project" value="InterPro"/>
</dbReference>
<dbReference type="SUPFAM" id="SSF111352">
    <property type="entry name" value="Ammonium transporter"/>
    <property type="match status" value="1"/>
</dbReference>
<feature type="transmembrane region" description="Helical" evidence="6">
    <location>
        <begin position="203"/>
        <end position="222"/>
    </location>
</feature>
<feature type="transmembrane region" description="Helical" evidence="6">
    <location>
        <begin position="116"/>
        <end position="135"/>
    </location>
</feature>
<evidence type="ECO:0000256" key="1">
    <source>
        <dbReference type="ARBA" id="ARBA00004141"/>
    </source>
</evidence>
<protein>
    <submittedName>
        <fullName evidence="9">Ammonium transporter Rh type B</fullName>
    </submittedName>
</protein>
<gene>
    <name evidence="9" type="primary">LOC115221400</name>
</gene>
<dbReference type="Proteomes" id="UP000515154">
    <property type="component" value="Linkage group LG18"/>
</dbReference>
<keyword evidence="8" id="KW-1185">Reference proteome</keyword>